<dbReference type="EMBL" id="JAAIUW010000006">
    <property type="protein sequence ID" value="KAF7825173.1"/>
    <property type="molecule type" value="Genomic_DNA"/>
</dbReference>
<comment type="caution">
    <text evidence="1">The sequence shown here is derived from an EMBL/GenBank/DDBJ whole genome shotgun (WGS) entry which is preliminary data.</text>
</comment>
<dbReference type="PIRSF" id="PIRSF015897">
    <property type="entry name" value="PRIB5"/>
    <property type="match status" value="1"/>
</dbReference>
<dbReference type="Pfam" id="PF00300">
    <property type="entry name" value="His_Phos_1"/>
    <property type="match status" value="1"/>
</dbReference>
<dbReference type="AlphaFoldDB" id="A0A834TMR6"/>
<dbReference type="PANTHER" id="PTHR16469:SF27">
    <property type="entry name" value="UBIQUITIN-ASSOCIATED AND SH3 DOMAIN-CONTAINING BA-RELATED"/>
    <property type="match status" value="1"/>
</dbReference>
<dbReference type="PANTHER" id="PTHR16469">
    <property type="entry name" value="UBIQUITIN-ASSOCIATED AND SH3 DOMAIN-CONTAINING BA-RELATED"/>
    <property type="match status" value="1"/>
</dbReference>
<proteinExistence type="predicted"/>
<dbReference type="CDD" id="cd07067">
    <property type="entry name" value="HP_PGM_like"/>
    <property type="match status" value="1"/>
</dbReference>
<dbReference type="InterPro" id="IPR013078">
    <property type="entry name" value="His_Pase_superF_clade-1"/>
</dbReference>
<evidence type="ECO:0000313" key="1">
    <source>
        <dbReference type="EMBL" id="KAF7825173.1"/>
    </source>
</evidence>
<dbReference type="SUPFAM" id="SSF53254">
    <property type="entry name" value="Phosphoglycerate mutase-like"/>
    <property type="match status" value="1"/>
</dbReference>
<dbReference type="OrthoDB" id="414418at2759"/>
<reference evidence="1" key="1">
    <citation type="submission" date="2020-09" db="EMBL/GenBank/DDBJ databases">
        <title>Genome-Enabled Discovery of Anthraquinone Biosynthesis in Senna tora.</title>
        <authorList>
            <person name="Kang S.-H."/>
            <person name="Pandey R.P."/>
            <person name="Lee C.-M."/>
            <person name="Sim J.-S."/>
            <person name="Jeong J.-T."/>
            <person name="Choi B.-S."/>
            <person name="Jung M."/>
            <person name="Ginzburg D."/>
            <person name="Zhao K."/>
            <person name="Won S.Y."/>
            <person name="Oh T.-J."/>
            <person name="Yu Y."/>
            <person name="Kim N.-H."/>
            <person name="Lee O.R."/>
            <person name="Lee T.-H."/>
            <person name="Bashyal P."/>
            <person name="Kim T.-S."/>
            <person name="Lee W.-H."/>
            <person name="Kawkins C."/>
            <person name="Kim C.-K."/>
            <person name="Kim J.S."/>
            <person name="Ahn B.O."/>
            <person name="Rhee S.Y."/>
            <person name="Sohng J.K."/>
        </authorList>
    </citation>
    <scope>NUCLEOTIDE SEQUENCE</scope>
    <source>
        <tissue evidence="1">Leaf</tissue>
    </source>
</reference>
<dbReference type="InterPro" id="IPR012398">
    <property type="entry name" value="PRIB5"/>
</dbReference>
<dbReference type="InterPro" id="IPR051710">
    <property type="entry name" value="Phosphatase_SH3-domain"/>
</dbReference>
<gene>
    <name evidence="1" type="ORF">G2W53_016337</name>
</gene>
<dbReference type="InterPro" id="IPR029033">
    <property type="entry name" value="His_PPase_superfam"/>
</dbReference>
<keyword evidence="2" id="KW-1185">Reference proteome</keyword>
<dbReference type="Gene3D" id="3.40.50.1240">
    <property type="entry name" value="Phosphoglycerate mutase-like"/>
    <property type="match status" value="1"/>
</dbReference>
<dbReference type="FunFam" id="3.40.50.1240:FF:000039">
    <property type="entry name" value="Phosphoglycerate mutase family protein"/>
    <property type="match status" value="1"/>
</dbReference>
<sequence>MNSPAAQTRAPDFYQNVVVMRHGDRLDNFEPLWVSTATRPWDPPLFQAGRVRAKRTGRMLRESLGFPIHRVFVSPFLRCVQTASEVVTALCAAVDDERDALAGDDFIPMDPSKIKVSVEYGLCEMMNRRGIRPNVAPKDGNFSIDISEREAMFPEGTVDQNVERLYKQLPKWEEPVLKSRARYEQVIKDLADKYPTQNLLLVTHGILQDSNLGEGVDVAVSAFRKDVKVYKIEYCGYVELRRPIFQKAESYSGGEFKLLTLTAQNGINCSLPNNAFNNHNTET</sequence>
<protein>
    <submittedName>
        <fullName evidence="1">Phosphoglycerate mutase family protein</fullName>
    </submittedName>
</protein>
<dbReference type="Proteomes" id="UP000634136">
    <property type="component" value="Unassembled WGS sequence"/>
</dbReference>
<evidence type="ECO:0000313" key="2">
    <source>
        <dbReference type="Proteomes" id="UP000634136"/>
    </source>
</evidence>
<name>A0A834TMR6_9FABA</name>
<accession>A0A834TMR6</accession>
<organism evidence="1 2">
    <name type="scientific">Senna tora</name>
    <dbReference type="NCBI Taxonomy" id="362788"/>
    <lineage>
        <taxon>Eukaryota</taxon>
        <taxon>Viridiplantae</taxon>
        <taxon>Streptophyta</taxon>
        <taxon>Embryophyta</taxon>
        <taxon>Tracheophyta</taxon>
        <taxon>Spermatophyta</taxon>
        <taxon>Magnoliopsida</taxon>
        <taxon>eudicotyledons</taxon>
        <taxon>Gunneridae</taxon>
        <taxon>Pentapetalae</taxon>
        <taxon>rosids</taxon>
        <taxon>fabids</taxon>
        <taxon>Fabales</taxon>
        <taxon>Fabaceae</taxon>
        <taxon>Caesalpinioideae</taxon>
        <taxon>Cassia clade</taxon>
        <taxon>Senna</taxon>
    </lineage>
</organism>